<dbReference type="GO" id="GO:0000978">
    <property type="term" value="F:RNA polymerase II cis-regulatory region sequence-specific DNA binding"/>
    <property type="evidence" value="ECO:0007669"/>
    <property type="project" value="InterPro"/>
</dbReference>
<feature type="region of interest" description="Disordered" evidence="8">
    <location>
        <begin position="60"/>
        <end position="260"/>
    </location>
</feature>
<feature type="compositionally biased region" description="Low complexity" evidence="8">
    <location>
        <begin position="72"/>
        <end position="82"/>
    </location>
</feature>
<feature type="compositionally biased region" description="Polar residues" evidence="8">
    <location>
        <begin position="466"/>
        <end position="479"/>
    </location>
</feature>
<feature type="region of interest" description="Disordered" evidence="8">
    <location>
        <begin position="308"/>
        <end position="436"/>
    </location>
</feature>
<dbReference type="Pfam" id="PF00096">
    <property type="entry name" value="zf-C2H2"/>
    <property type="match status" value="1"/>
</dbReference>
<evidence type="ECO:0000256" key="2">
    <source>
        <dbReference type="ARBA" id="ARBA00022723"/>
    </source>
</evidence>
<feature type="compositionally biased region" description="Low complexity" evidence="8">
    <location>
        <begin position="480"/>
        <end position="496"/>
    </location>
</feature>
<feature type="compositionally biased region" description="Low complexity" evidence="8">
    <location>
        <begin position="361"/>
        <end position="379"/>
    </location>
</feature>
<dbReference type="InterPro" id="IPR013087">
    <property type="entry name" value="Znf_C2H2_type"/>
</dbReference>
<evidence type="ECO:0000313" key="10">
    <source>
        <dbReference type="EMBL" id="GMM34039.1"/>
    </source>
</evidence>
<keyword evidence="11" id="KW-1185">Reference proteome</keyword>
<dbReference type="PROSITE" id="PS50157">
    <property type="entry name" value="ZINC_FINGER_C2H2_2"/>
    <property type="match status" value="2"/>
</dbReference>
<reference evidence="10 11" key="1">
    <citation type="journal article" date="2023" name="Elife">
        <title>Identification of key yeast species and microbe-microbe interactions impacting larval growth of Drosophila in the wild.</title>
        <authorList>
            <person name="Mure A."/>
            <person name="Sugiura Y."/>
            <person name="Maeda R."/>
            <person name="Honda K."/>
            <person name="Sakurai N."/>
            <person name="Takahashi Y."/>
            <person name="Watada M."/>
            <person name="Katoh T."/>
            <person name="Gotoh A."/>
            <person name="Gotoh Y."/>
            <person name="Taniguchi I."/>
            <person name="Nakamura K."/>
            <person name="Hayashi T."/>
            <person name="Katayama T."/>
            <person name="Uemura T."/>
            <person name="Hattori Y."/>
        </authorList>
    </citation>
    <scope>NUCLEOTIDE SEQUENCE [LARGE SCALE GENOMIC DNA]</scope>
    <source>
        <strain evidence="10 11">SC-9</strain>
    </source>
</reference>
<accession>A0AAV5QH97</accession>
<dbReference type="FunFam" id="3.30.160.60:FF:002343">
    <property type="entry name" value="Zinc finger protein 33A"/>
    <property type="match status" value="1"/>
</dbReference>
<organism evidence="10 11">
    <name type="scientific">Saccharomycopsis crataegensis</name>
    <dbReference type="NCBI Taxonomy" id="43959"/>
    <lineage>
        <taxon>Eukaryota</taxon>
        <taxon>Fungi</taxon>
        <taxon>Dikarya</taxon>
        <taxon>Ascomycota</taxon>
        <taxon>Saccharomycotina</taxon>
        <taxon>Saccharomycetes</taxon>
        <taxon>Saccharomycopsidaceae</taxon>
        <taxon>Saccharomycopsis</taxon>
    </lineage>
</organism>
<proteinExistence type="predicted"/>
<dbReference type="GO" id="GO:0000981">
    <property type="term" value="F:DNA-binding transcription factor activity, RNA polymerase II-specific"/>
    <property type="evidence" value="ECO:0007669"/>
    <property type="project" value="InterPro"/>
</dbReference>
<sequence length="853" mass="92351">MTFTRSEHLARHIRKHTGERPFQCPFCQKFFSRLDNLRQHKQTVHAYENYVLTQQETVTIGGEPNTTGGSLQQQQPQQQRQPLNMELGASSAQPSMFDQSSFHQPPPIHHRQLSGFDNQSARSFKTLSSNGSGSVKTAILSPSSSSVSSSVTNTPTAGQTSPTRSLYFSPPLQQSNSLPMLHQNGLMTSSILPNNSNTPLGTTSSFSKTPQFKADSRKRPRPLNLNVEYSSNPELATHRQTAVEYASSVSQNENKGNDSSFFTRLASPFSNQSHTSVNSAPLPSNSFDTASIYSNNSAHAPSIYSNSSSFTNSSDNGIRISSPPPPIHQNNFSSTTPPQTIQHNRGQQGTSPLVSPYQSKFPTASQPSSPSFSNFSNATHFDSVKTTPTSSAFSSQSSIRSSFSSSSSSLNSGNRSSLSMHNKLNNNNNNQTLPSLPMVFSNQASTAKLSAYQQAQLASSGKLPSISETNHRTSSTNYYNSAAGNRVSSASSSSSSWLRSVLNNDDRRMSVKSDFSINSQFSVNSDSKLYLPPSKQQSRQQHQQQYSQQHQSFDFSVHSTAPHSAGSPPSSDTQANPSSSHNFKSISNNSSATRISDLMNPETTTSARSSSNIRLPALSSLSLSSGSETNHRPSDGPLSKKPTIESMLVTEPASDTYVVSPAAESIIDTAMSGSNSNSEFNFTGNSASTSVNKPIPTITAPSNTTTIEAPSNDSNSVSSVNTINNKQDIDGDKGMSVITNSNITPTKNLESNSISTPSSDRPQLHQSNSLAKSSNVGISYHGHISHPGFKKSPIAVSDMPHENYEDTEMDVDIDVDQVAAEAEQEFLKKQIRYRNPNLPSSMELQNQQRFSQV</sequence>
<feature type="region of interest" description="Disordered" evidence="8">
    <location>
        <begin position="701"/>
        <end position="770"/>
    </location>
</feature>
<feature type="compositionally biased region" description="Low complexity" evidence="8">
    <location>
        <begin position="711"/>
        <end position="725"/>
    </location>
</feature>
<feature type="compositionally biased region" description="Polar residues" evidence="8">
    <location>
        <begin position="60"/>
        <end position="71"/>
    </location>
</feature>
<dbReference type="GO" id="GO:0000785">
    <property type="term" value="C:chromatin"/>
    <property type="evidence" value="ECO:0007669"/>
    <property type="project" value="TreeGrafter"/>
</dbReference>
<feature type="domain" description="C2H2-type" evidence="9">
    <location>
        <begin position="22"/>
        <end position="50"/>
    </location>
</feature>
<dbReference type="PANTHER" id="PTHR40626">
    <property type="entry name" value="MIP31509P"/>
    <property type="match status" value="1"/>
</dbReference>
<feature type="region of interest" description="Disordered" evidence="8">
    <location>
        <begin position="526"/>
        <end position="643"/>
    </location>
</feature>
<feature type="compositionally biased region" description="Low complexity" evidence="8">
    <location>
        <begin position="536"/>
        <end position="552"/>
    </location>
</feature>
<evidence type="ECO:0000256" key="6">
    <source>
        <dbReference type="ARBA" id="ARBA00023242"/>
    </source>
</evidence>
<keyword evidence="4 7" id="KW-0863">Zinc-finger</keyword>
<dbReference type="InterPro" id="IPR051059">
    <property type="entry name" value="VerF-like"/>
</dbReference>
<gene>
    <name evidence="10" type="ORF">DASC09_013640</name>
</gene>
<feature type="region of interest" description="Disordered" evidence="8">
    <location>
        <begin position="460"/>
        <end position="496"/>
    </location>
</feature>
<dbReference type="GO" id="GO:0005634">
    <property type="term" value="C:nucleus"/>
    <property type="evidence" value="ECO:0007669"/>
    <property type="project" value="UniProtKB-SubCell"/>
</dbReference>
<evidence type="ECO:0000313" key="11">
    <source>
        <dbReference type="Proteomes" id="UP001360560"/>
    </source>
</evidence>
<feature type="compositionally biased region" description="Polar residues" evidence="8">
    <location>
        <begin position="227"/>
        <end position="240"/>
    </location>
</feature>
<feature type="compositionally biased region" description="Polar residues" evidence="8">
    <location>
        <begin position="737"/>
        <end position="770"/>
    </location>
</feature>
<keyword evidence="5" id="KW-0862">Zinc</keyword>
<dbReference type="GO" id="GO:0008270">
    <property type="term" value="F:zinc ion binding"/>
    <property type="evidence" value="ECO:0007669"/>
    <property type="project" value="UniProtKB-KW"/>
</dbReference>
<feature type="compositionally biased region" description="Polar residues" evidence="8">
    <location>
        <begin position="90"/>
        <end position="103"/>
    </location>
</feature>
<feature type="domain" description="C2H2-type" evidence="9">
    <location>
        <begin position="1"/>
        <end position="21"/>
    </location>
</feature>
<name>A0AAV5QH97_9ASCO</name>
<dbReference type="AlphaFoldDB" id="A0AAV5QH97"/>
<keyword evidence="6" id="KW-0539">Nucleus</keyword>
<feature type="compositionally biased region" description="Polar residues" evidence="8">
    <location>
        <begin position="185"/>
        <end position="210"/>
    </location>
</feature>
<feature type="compositionally biased region" description="Polar residues" evidence="8">
    <location>
        <begin position="328"/>
        <end position="360"/>
    </location>
</feature>
<dbReference type="PANTHER" id="PTHR40626:SF11">
    <property type="entry name" value="ZINC FINGER PROTEIN YPR022C"/>
    <property type="match status" value="1"/>
</dbReference>
<keyword evidence="3" id="KW-0677">Repeat</keyword>
<dbReference type="GeneID" id="90072018"/>
<evidence type="ECO:0000256" key="8">
    <source>
        <dbReference type="SAM" id="MobiDB-lite"/>
    </source>
</evidence>
<feature type="compositionally biased region" description="Polar residues" evidence="8">
    <location>
        <begin position="152"/>
        <end position="178"/>
    </location>
</feature>
<feature type="compositionally biased region" description="Low complexity" evidence="8">
    <location>
        <begin position="141"/>
        <end position="151"/>
    </location>
</feature>
<comment type="subcellular location">
    <subcellularLocation>
        <location evidence="1">Nucleus</location>
    </subcellularLocation>
</comment>
<dbReference type="Proteomes" id="UP001360560">
    <property type="component" value="Unassembled WGS sequence"/>
</dbReference>
<evidence type="ECO:0000256" key="7">
    <source>
        <dbReference type="PROSITE-ProRule" id="PRU00042"/>
    </source>
</evidence>
<feature type="compositionally biased region" description="Polar residues" evidence="8">
    <location>
        <begin position="553"/>
        <end position="594"/>
    </location>
</feature>
<feature type="compositionally biased region" description="Polar residues" evidence="8">
    <location>
        <begin position="601"/>
        <end position="613"/>
    </location>
</feature>
<dbReference type="SUPFAM" id="SSF57667">
    <property type="entry name" value="beta-beta-alpha zinc fingers"/>
    <property type="match status" value="1"/>
</dbReference>
<dbReference type="SMART" id="SM00355">
    <property type="entry name" value="ZnF_C2H2"/>
    <property type="match status" value="1"/>
</dbReference>
<comment type="caution">
    <text evidence="10">The sequence shown here is derived from an EMBL/GenBank/DDBJ whole genome shotgun (WGS) entry which is preliminary data.</text>
</comment>
<dbReference type="InterPro" id="IPR036236">
    <property type="entry name" value="Znf_C2H2_sf"/>
</dbReference>
<evidence type="ECO:0000256" key="5">
    <source>
        <dbReference type="ARBA" id="ARBA00022833"/>
    </source>
</evidence>
<dbReference type="RefSeq" id="XP_064851039.1">
    <property type="nucleotide sequence ID" value="XM_064994967.1"/>
</dbReference>
<feature type="compositionally biased region" description="Polar residues" evidence="8">
    <location>
        <begin position="247"/>
        <end position="260"/>
    </location>
</feature>
<evidence type="ECO:0000256" key="1">
    <source>
        <dbReference type="ARBA" id="ARBA00004123"/>
    </source>
</evidence>
<feature type="compositionally biased region" description="Polar residues" evidence="8">
    <location>
        <begin position="115"/>
        <end position="135"/>
    </location>
</feature>
<protein>
    <submittedName>
        <fullName evidence="10">Usv1 protein</fullName>
    </submittedName>
</protein>
<dbReference type="Gene3D" id="3.30.160.60">
    <property type="entry name" value="Classic Zinc Finger"/>
    <property type="match status" value="2"/>
</dbReference>
<dbReference type="PROSITE" id="PS00028">
    <property type="entry name" value="ZINC_FINGER_C2H2_1"/>
    <property type="match status" value="1"/>
</dbReference>
<evidence type="ECO:0000256" key="4">
    <source>
        <dbReference type="ARBA" id="ARBA00022771"/>
    </source>
</evidence>
<dbReference type="EMBL" id="BTFZ01000002">
    <property type="protein sequence ID" value="GMM34039.1"/>
    <property type="molecule type" value="Genomic_DNA"/>
</dbReference>
<evidence type="ECO:0000259" key="9">
    <source>
        <dbReference type="PROSITE" id="PS50157"/>
    </source>
</evidence>
<evidence type="ECO:0000256" key="3">
    <source>
        <dbReference type="ARBA" id="ARBA00022737"/>
    </source>
</evidence>
<feature type="compositionally biased region" description="Low complexity" evidence="8">
    <location>
        <begin position="390"/>
        <end position="430"/>
    </location>
</feature>
<keyword evidence="2" id="KW-0479">Metal-binding</keyword>
<feature type="compositionally biased region" description="Low complexity" evidence="8">
    <location>
        <begin position="618"/>
        <end position="627"/>
    </location>
</feature>